<accession>A0ABU0SPW4</accession>
<dbReference type="EMBL" id="JAUSZI010000002">
    <property type="protein sequence ID" value="MDQ1025527.1"/>
    <property type="molecule type" value="Genomic_DNA"/>
</dbReference>
<keyword evidence="5" id="KW-1185">Reference proteome</keyword>
<evidence type="ECO:0000259" key="3">
    <source>
        <dbReference type="PROSITE" id="PS51903"/>
    </source>
</evidence>
<dbReference type="InterPro" id="IPR036628">
    <property type="entry name" value="Clp_N_dom_sf"/>
</dbReference>
<feature type="domain" description="Clp R" evidence="3">
    <location>
        <begin position="347"/>
        <end position="425"/>
    </location>
</feature>
<comment type="caution">
    <text evidence="4">The sequence shown here is derived from an EMBL/GenBank/DDBJ whole genome shotgun (WGS) entry which is preliminary data.</text>
</comment>
<dbReference type="RefSeq" id="WP_307520879.1">
    <property type="nucleotide sequence ID" value="NZ_JAUSZI010000002.1"/>
</dbReference>
<evidence type="ECO:0000313" key="5">
    <source>
        <dbReference type="Proteomes" id="UP001230328"/>
    </source>
</evidence>
<proteinExistence type="predicted"/>
<gene>
    <name evidence="4" type="ORF">QF035_003109</name>
</gene>
<evidence type="ECO:0000256" key="2">
    <source>
        <dbReference type="SAM" id="MobiDB-lite"/>
    </source>
</evidence>
<sequence>MHQRPTTGAHTDATATAEPAALAGAPTEFELDVMELLVEALRDAVKFESPAVGTENLLSALVMGETDAGSALAPGMRKAGSLSGLVSGRAGSGGAAWANDDGYGSTPVDATAEDDAEITAAWREAQWRLGLESSQSRGSRRAKAADGESGRPLPGMTDATRMCLLLALRSARAEGTVAVRCRHVARALLNLPASRAREALVVERLDLAAAATALDALDARASAQTEGPESRGVLLLRRAGTLGRSGNRLSRAITSWTAGSSIYGSPVMFAVSVEAARQVARYGRGRTEPVDLLLGILALDRALAVAGRSLPEDLASVSTAAELLRRHGVRHGSLARSATIGAPAAGLDQTQLSDSAQQARAAAQLIAAEQGSPTVGTVHLLAALLEAPAVDAEAGDEGRTVGRLLAAERVDTAALRAELRPRSGE</sequence>
<feature type="region of interest" description="Disordered" evidence="2">
    <location>
        <begin position="132"/>
        <end position="154"/>
    </location>
</feature>
<evidence type="ECO:0000256" key="1">
    <source>
        <dbReference type="PROSITE-ProRule" id="PRU01251"/>
    </source>
</evidence>
<organism evidence="4 5">
    <name type="scientific">Streptomyces umbrinus</name>
    <dbReference type="NCBI Taxonomy" id="67370"/>
    <lineage>
        <taxon>Bacteria</taxon>
        <taxon>Bacillati</taxon>
        <taxon>Actinomycetota</taxon>
        <taxon>Actinomycetes</taxon>
        <taxon>Kitasatosporales</taxon>
        <taxon>Streptomycetaceae</taxon>
        <taxon>Streptomyces</taxon>
        <taxon>Streptomyces phaeochromogenes group</taxon>
    </lineage>
</organism>
<protein>
    <recommendedName>
        <fullName evidence="3">Clp R domain-containing protein</fullName>
    </recommendedName>
</protein>
<dbReference type="PROSITE" id="PS51903">
    <property type="entry name" value="CLP_R"/>
    <property type="match status" value="1"/>
</dbReference>
<dbReference type="InterPro" id="IPR004176">
    <property type="entry name" value="Clp_R_N"/>
</dbReference>
<evidence type="ECO:0000313" key="4">
    <source>
        <dbReference type="EMBL" id="MDQ1025527.1"/>
    </source>
</evidence>
<reference evidence="4 5" key="1">
    <citation type="submission" date="2023-07" db="EMBL/GenBank/DDBJ databases">
        <title>Comparative genomics of wheat-associated soil bacteria to identify genetic determinants of phenazine resistance.</title>
        <authorList>
            <person name="Mouncey N."/>
        </authorList>
    </citation>
    <scope>NUCLEOTIDE SEQUENCE [LARGE SCALE GENOMIC DNA]</scope>
    <source>
        <strain evidence="4 5">V2I4</strain>
    </source>
</reference>
<dbReference type="Gene3D" id="1.10.1780.10">
    <property type="entry name" value="Clp, N-terminal domain"/>
    <property type="match status" value="2"/>
</dbReference>
<dbReference type="Proteomes" id="UP001230328">
    <property type="component" value="Unassembled WGS sequence"/>
</dbReference>
<name>A0ABU0SPW4_9ACTN</name>
<keyword evidence="1" id="KW-0677">Repeat</keyword>